<proteinExistence type="predicted"/>
<evidence type="ECO:0000313" key="1">
    <source>
        <dbReference type="Proteomes" id="UP000887576"/>
    </source>
</evidence>
<name>A0AC34PW73_9BILA</name>
<reference evidence="2" key="1">
    <citation type="submission" date="2022-11" db="UniProtKB">
        <authorList>
            <consortium name="WormBaseParasite"/>
        </authorList>
    </citation>
    <scope>IDENTIFICATION</scope>
</reference>
<sequence length="169" mass="19101">MGAGQSVPTDEKPKVVKIDRSDIPDAYKAVGVSDDVVRRVNQESSPGRDKKVEALATELVASQQENRQLREQMQQLTALQRRYATGQNVPAAETPEDVEEKKRIFEETVQRVEKQFFSYRRENACGDNEKEIVECLNKNKGKVLNCKALKPAYDTCIADFRNQVLAEAK</sequence>
<organism evidence="1 2">
    <name type="scientific">Panagrolaimus sp. JU765</name>
    <dbReference type="NCBI Taxonomy" id="591449"/>
    <lineage>
        <taxon>Eukaryota</taxon>
        <taxon>Metazoa</taxon>
        <taxon>Ecdysozoa</taxon>
        <taxon>Nematoda</taxon>
        <taxon>Chromadorea</taxon>
        <taxon>Rhabditida</taxon>
        <taxon>Tylenchina</taxon>
        <taxon>Panagrolaimomorpha</taxon>
        <taxon>Panagrolaimoidea</taxon>
        <taxon>Panagrolaimidae</taxon>
        <taxon>Panagrolaimus</taxon>
    </lineage>
</organism>
<dbReference type="Proteomes" id="UP000887576">
    <property type="component" value="Unplaced"/>
</dbReference>
<accession>A0AC34PW73</accession>
<dbReference type="WBParaSite" id="JU765_v2.g10570.t1">
    <property type="protein sequence ID" value="JU765_v2.g10570.t1"/>
    <property type="gene ID" value="JU765_v2.g10570"/>
</dbReference>
<evidence type="ECO:0000313" key="2">
    <source>
        <dbReference type="WBParaSite" id="JU765_v2.g10570.t1"/>
    </source>
</evidence>
<protein>
    <submittedName>
        <fullName evidence="2">MICOS complex subunit MIC19</fullName>
    </submittedName>
</protein>